<dbReference type="EMBL" id="QAOI01000038">
    <property type="protein sequence ID" value="PTQ68370.1"/>
    <property type="molecule type" value="Genomic_DNA"/>
</dbReference>
<dbReference type="AlphaFoldDB" id="A0A2T5H9W7"/>
<keyword evidence="1" id="KW-0472">Membrane</keyword>
<dbReference type="RefSeq" id="WP_181258472.1">
    <property type="nucleotide sequence ID" value="NZ_QAOI01000038.1"/>
</dbReference>
<evidence type="ECO:0000256" key="1">
    <source>
        <dbReference type="SAM" id="Phobius"/>
    </source>
</evidence>
<name>A0A2T5H9W7_9PROT</name>
<evidence type="ECO:0000313" key="2">
    <source>
        <dbReference type="EMBL" id="PTQ68370.1"/>
    </source>
</evidence>
<keyword evidence="1" id="KW-1133">Transmembrane helix</keyword>
<keyword evidence="1" id="KW-0812">Transmembrane</keyword>
<accession>A0A2T5H9W7</accession>
<evidence type="ECO:0008006" key="4">
    <source>
        <dbReference type="Google" id="ProtNLM"/>
    </source>
</evidence>
<dbReference type="Proteomes" id="UP000244128">
    <property type="component" value="Unassembled WGS sequence"/>
</dbReference>
<sequence>MNHDRESWLERLEMLLTRFSHLGIGADVASLSLIELWSLYVYLSRLMEG</sequence>
<reference evidence="2 3" key="1">
    <citation type="submission" date="2018-04" db="EMBL/GenBank/DDBJ databases">
        <title>Active sludge and wastewater microbial communities from Klosterneuburg, Austria.</title>
        <authorList>
            <person name="Wagner M."/>
        </authorList>
    </citation>
    <scope>NUCLEOTIDE SEQUENCE [LARGE SCALE GENOMIC DNA]</scope>
    <source>
        <strain evidence="2 3">Nm49</strain>
    </source>
</reference>
<organism evidence="2 3">
    <name type="scientific">Nitrosomonas oligotropha</name>
    <dbReference type="NCBI Taxonomy" id="42354"/>
    <lineage>
        <taxon>Bacteria</taxon>
        <taxon>Pseudomonadati</taxon>
        <taxon>Pseudomonadota</taxon>
        <taxon>Betaproteobacteria</taxon>
        <taxon>Nitrosomonadales</taxon>
        <taxon>Nitrosomonadaceae</taxon>
        <taxon>Nitrosomonas</taxon>
    </lineage>
</organism>
<proteinExistence type="predicted"/>
<comment type="caution">
    <text evidence="2">The sequence shown here is derived from an EMBL/GenBank/DDBJ whole genome shotgun (WGS) entry which is preliminary data.</text>
</comment>
<evidence type="ECO:0000313" key="3">
    <source>
        <dbReference type="Proteomes" id="UP000244128"/>
    </source>
</evidence>
<gene>
    <name evidence="2" type="ORF">C8R26_13815</name>
</gene>
<feature type="transmembrane region" description="Helical" evidence="1">
    <location>
        <begin position="20"/>
        <end position="43"/>
    </location>
</feature>
<protein>
    <recommendedName>
        <fullName evidence="4">PH domain-containing protein</fullName>
    </recommendedName>
</protein>